<feature type="region of interest" description="Disordered" evidence="1">
    <location>
        <begin position="147"/>
        <end position="170"/>
    </location>
</feature>
<comment type="caution">
    <text evidence="2">The sequence shown here is derived from an EMBL/GenBank/DDBJ whole genome shotgun (WGS) entry which is preliminary data.</text>
</comment>
<gene>
    <name evidence="2" type="ORF">SNEC2469_LOCUS30448</name>
</gene>
<name>A0A813BG77_9DINO</name>
<dbReference type="AlphaFoldDB" id="A0A813BG77"/>
<keyword evidence="3" id="KW-1185">Reference proteome</keyword>
<feature type="region of interest" description="Disordered" evidence="1">
    <location>
        <begin position="1"/>
        <end position="64"/>
    </location>
</feature>
<evidence type="ECO:0000313" key="3">
    <source>
        <dbReference type="Proteomes" id="UP000601435"/>
    </source>
</evidence>
<feature type="non-terminal residue" evidence="2">
    <location>
        <position position="1"/>
    </location>
</feature>
<evidence type="ECO:0000256" key="1">
    <source>
        <dbReference type="SAM" id="MobiDB-lite"/>
    </source>
</evidence>
<proteinExistence type="predicted"/>
<organism evidence="2 3">
    <name type="scientific">Symbiodinium necroappetens</name>
    <dbReference type="NCBI Taxonomy" id="1628268"/>
    <lineage>
        <taxon>Eukaryota</taxon>
        <taxon>Sar</taxon>
        <taxon>Alveolata</taxon>
        <taxon>Dinophyceae</taxon>
        <taxon>Suessiales</taxon>
        <taxon>Symbiodiniaceae</taxon>
        <taxon>Symbiodinium</taxon>
    </lineage>
</organism>
<feature type="compositionally biased region" description="Low complexity" evidence="1">
    <location>
        <begin position="14"/>
        <end position="30"/>
    </location>
</feature>
<dbReference type="OrthoDB" id="437475at2759"/>
<protein>
    <submittedName>
        <fullName evidence="2">Uncharacterized protein</fullName>
    </submittedName>
</protein>
<dbReference type="Proteomes" id="UP000601435">
    <property type="component" value="Unassembled WGS sequence"/>
</dbReference>
<accession>A0A813BG77</accession>
<feature type="compositionally biased region" description="Low complexity" evidence="1">
    <location>
        <begin position="152"/>
        <end position="161"/>
    </location>
</feature>
<reference evidence="2" key="1">
    <citation type="submission" date="2021-02" db="EMBL/GenBank/DDBJ databases">
        <authorList>
            <person name="Dougan E. K."/>
            <person name="Rhodes N."/>
            <person name="Thang M."/>
            <person name="Chan C."/>
        </authorList>
    </citation>
    <scope>NUCLEOTIDE SEQUENCE</scope>
</reference>
<sequence>MAPQSKSGKGPQNKMAKAMAAKSKAQQQAKVKTEKATPKRKAKAAKTEVEQEEGEPTVPSSLGFARGSISAALTGLRYQLKAKKTSDDDKEEYESGDITTKRMILAKVQQYGVKHCHVARQGTSTSESLGSQCAGMKNLQLKDKRSLDIMLGKSSGSSSSKDPAVQPSESFARAKELLKKIVAEKKKLTQSNEEL</sequence>
<dbReference type="EMBL" id="CAJNJA010071135">
    <property type="protein sequence ID" value="CAE7903067.1"/>
    <property type="molecule type" value="Genomic_DNA"/>
</dbReference>
<evidence type="ECO:0000313" key="2">
    <source>
        <dbReference type="EMBL" id="CAE7903067.1"/>
    </source>
</evidence>